<comment type="caution">
    <text evidence="7">The sequence shown here is derived from an EMBL/GenBank/DDBJ whole genome shotgun (WGS) entry which is preliminary data.</text>
</comment>
<accession>A0A7J6VIM7</accession>
<dbReference type="SUPFAM" id="SSF49503">
    <property type="entry name" value="Cupredoxins"/>
    <property type="match status" value="1"/>
</dbReference>
<evidence type="ECO:0000313" key="7">
    <source>
        <dbReference type="EMBL" id="KAF5184162.1"/>
    </source>
</evidence>
<dbReference type="FunFam" id="2.60.40.420:FF:000018">
    <property type="entry name" value="Lamin-like protein"/>
    <property type="match status" value="1"/>
</dbReference>
<dbReference type="PANTHER" id="PTHR33021:SF547">
    <property type="entry name" value="OS03G0758500 PROTEIN"/>
    <property type="match status" value="1"/>
</dbReference>
<proteinExistence type="inferred from homology"/>
<dbReference type="InterPro" id="IPR003245">
    <property type="entry name" value="Phytocyanin_dom"/>
</dbReference>
<dbReference type="InterPro" id="IPR008972">
    <property type="entry name" value="Cupredoxin"/>
</dbReference>
<dbReference type="EMBL" id="JABWDY010032461">
    <property type="protein sequence ID" value="KAF5184162.1"/>
    <property type="molecule type" value="Genomic_DNA"/>
</dbReference>
<evidence type="ECO:0000259" key="6">
    <source>
        <dbReference type="PROSITE" id="PS51485"/>
    </source>
</evidence>
<reference evidence="7 8" key="1">
    <citation type="submission" date="2020-06" db="EMBL/GenBank/DDBJ databases">
        <title>Transcriptomic and genomic resources for Thalictrum thalictroides and T. hernandezii: Facilitating candidate gene discovery in an emerging model plant lineage.</title>
        <authorList>
            <person name="Arias T."/>
            <person name="Riano-Pachon D.M."/>
            <person name="Di Stilio V.S."/>
        </authorList>
    </citation>
    <scope>NUCLEOTIDE SEQUENCE [LARGE SCALE GENOMIC DNA]</scope>
    <source>
        <strain evidence="8">cv. WT478/WT964</strain>
        <tissue evidence="7">Leaves</tissue>
    </source>
</reference>
<sequence>MMGMGLVKGGKRRVVMVMVVMLVTISMMQSVSGVLHKLGGNRYQGWRSNYNYTQWSMNEHFIVGDWLYFGYERSLFNVLQVNQSGYENCITENPIKNVTGGAGRDVFQLLRPITYYFTTSEGTYCQNGMKVAIPVVNAPPTPTPSKSTANDDHSV</sequence>
<keyword evidence="1" id="KW-0732">Signal</keyword>
<dbReference type="InterPro" id="IPR039391">
    <property type="entry name" value="Phytocyanin-like"/>
</dbReference>
<name>A0A7J6VIM7_THATH</name>
<dbReference type="Proteomes" id="UP000554482">
    <property type="component" value="Unassembled WGS sequence"/>
</dbReference>
<dbReference type="PANTHER" id="PTHR33021">
    <property type="entry name" value="BLUE COPPER PROTEIN"/>
    <property type="match status" value="1"/>
</dbReference>
<dbReference type="PROSITE" id="PS51485">
    <property type="entry name" value="PHYTOCYANIN"/>
    <property type="match status" value="1"/>
</dbReference>
<comment type="similarity">
    <text evidence="4">Belongs to the early nodulin-like (ENODL) family.</text>
</comment>
<comment type="function">
    <text evidence="5">May act as a carbohydrate transporter.</text>
</comment>
<protein>
    <submittedName>
        <fullName evidence="7">Lamin-like protein</fullName>
    </submittedName>
</protein>
<dbReference type="GO" id="GO:0005886">
    <property type="term" value="C:plasma membrane"/>
    <property type="evidence" value="ECO:0007669"/>
    <property type="project" value="TreeGrafter"/>
</dbReference>
<evidence type="ECO:0000256" key="4">
    <source>
        <dbReference type="ARBA" id="ARBA00035011"/>
    </source>
</evidence>
<dbReference type="AlphaFoldDB" id="A0A7J6VIM7"/>
<evidence type="ECO:0000256" key="3">
    <source>
        <dbReference type="ARBA" id="ARBA00023180"/>
    </source>
</evidence>
<evidence type="ECO:0000256" key="1">
    <source>
        <dbReference type="ARBA" id="ARBA00022729"/>
    </source>
</evidence>
<dbReference type="GO" id="GO:0009055">
    <property type="term" value="F:electron transfer activity"/>
    <property type="evidence" value="ECO:0007669"/>
    <property type="project" value="InterPro"/>
</dbReference>
<keyword evidence="2" id="KW-1015">Disulfide bond</keyword>
<organism evidence="7 8">
    <name type="scientific">Thalictrum thalictroides</name>
    <name type="common">Rue-anemone</name>
    <name type="synonym">Anemone thalictroides</name>
    <dbReference type="NCBI Taxonomy" id="46969"/>
    <lineage>
        <taxon>Eukaryota</taxon>
        <taxon>Viridiplantae</taxon>
        <taxon>Streptophyta</taxon>
        <taxon>Embryophyta</taxon>
        <taxon>Tracheophyta</taxon>
        <taxon>Spermatophyta</taxon>
        <taxon>Magnoliopsida</taxon>
        <taxon>Ranunculales</taxon>
        <taxon>Ranunculaceae</taxon>
        <taxon>Thalictroideae</taxon>
        <taxon>Thalictrum</taxon>
    </lineage>
</organism>
<keyword evidence="3" id="KW-0325">Glycoprotein</keyword>
<evidence type="ECO:0000313" key="8">
    <source>
        <dbReference type="Proteomes" id="UP000554482"/>
    </source>
</evidence>
<dbReference type="OrthoDB" id="2012289at2759"/>
<dbReference type="Gene3D" id="2.60.40.420">
    <property type="entry name" value="Cupredoxins - blue copper proteins"/>
    <property type="match status" value="1"/>
</dbReference>
<keyword evidence="8" id="KW-1185">Reference proteome</keyword>
<gene>
    <name evidence="7" type="ORF">FRX31_026246</name>
</gene>
<evidence type="ECO:0000256" key="5">
    <source>
        <dbReference type="ARBA" id="ARBA00037626"/>
    </source>
</evidence>
<dbReference type="Pfam" id="PF02298">
    <property type="entry name" value="Cu_bind_like"/>
    <property type="match status" value="1"/>
</dbReference>
<evidence type="ECO:0000256" key="2">
    <source>
        <dbReference type="ARBA" id="ARBA00023157"/>
    </source>
</evidence>
<feature type="domain" description="Phytocyanin" evidence="6">
    <location>
        <begin position="34"/>
        <end position="137"/>
    </location>
</feature>